<sequence>MIKGIQLLEREYPFLEVSITEENTQNLLNLLKEDKCDFALIAFSENIVNHNLNYHIDKIVDGSFYIAVNKKSHLAKYNILDYETIIKEPLALYKDKFLMNYLSHIESKTKKKGRILFKTNNSMSIINSIEQNIAITFCPSYTIINDFNNISEHIKLISIVEDKEVISPSLWFLKSKNKSLNEIGEELLNFIKENIKLSTICKL</sequence>
<dbReference type="PANTHER" id="PTHR30419">
    <property type="entry name" value="HTH-TYPE TRANSCRIPTIONAL REGULATOR YBHD"/>
    <property type="match status" value="1"/>
</dbReference>
<comment type="caution">
    <text evidence="2">The sequence shown here is derived from an EMBL/GenBank/DDBJ whole genome shotgun (WGS) entry which is preliminary data.</text>
</comment>
<dbReference type="Proteomes" id="UP000783390">
    <property type="component" value="Unassembled WGS sequence"/>
</dbReference>
<dbReference type="InterPro" id="IPR050950">
    <property type="entry name" value="HTH-type_LysR_regulators"/>
</dbReference>
<dbReference type="EMBL" id="JAGGJZ010000002">
    <property type="protein sequence ID" value="MBP1889434.1"/>
    <property type="molecule type" value="Genomic_DNA"/>
</dbReference>
<dbReference type="SUPFAM" id="SSF53850">
    <property type="entry name" value="Periplasmic binding protein-like II"/>
    <property type="match status" value="1"/>
</dbReference>
<evidence type="ECO:0000313" key="3">
    <source>
        <dbReference type="Proteomes" id="UP000783390"/>
    </source>
</evidence>
<gene>
    <name evidence="2" type="ORF">J2Z53_001015</name>
</gene>
<feature type="domain" description="LysR substrate-binding" evidence="1">
    <location>
        <begin position="6"/>
        <end position="193"/>
    </location>
</feature>
<dbReference type="InterPro" id="IPR005119">
    <property type="entry name" value="LysR_subst-bd"/>
</dbReference>
<dbReference type="CDD" id="cd05466">
    <property type="entry name" value="PBP2_LTTR_substrate"/>
    <property type="match status" value="1"/>
</dbReference>
<evidence type="ECO:0000313" key="2">
    <source>
        <dbReference type="EMBL" id="MBP1889434.1"/>
    </source>
</evidence>
<dbReference type="Gene3D" id="3.40.190.290">
    <property type="match status" value="1"/>
</dbReference>
<dbReference type="GO" id="GO:0003677">
    <property type="term" value="F:DNA binding"/>
    <property type="evidence" value="ECO:0007669"/>
    <property type="project" value="UniProtKB-KW"/>
</dbReference>
<protein>
    <submittedName>
        <fullName evidence="2">DNA-binding transcriptional LysR family regulator</fullName>
    </submittedName>
</protein>
<name>A0ABS4EZK6_9CLOT</name>
<proteinExistence type="predicted"/>
<reference evidence="2 3" key="1">
    <citation type="submission" date="2021-03" db="EMBL/GenBank/DDBJ databases">
        <title>Genomic Encyclopedia of Type Strains, Phase IV (KMG-IV): sequencing the most valuable type-strain genomes for metagenomic binning, comparative biology and taxonomic classification.</title>
        <authorList>
            <person name="Goeker M."/>
        </authorList>
    </citation>
    <scope>NUCLEOTIDE SEQUENCE [LARGE SCALE GENOMIC DNA]</scope>
    <source>
        <strain evidence="2 3">DSM 3984</strain>
    </source>
</reference>
<evidence type="ECO:0000259" key="1">
    <source>
        <dbReference type="Pfam" id="PF03466"/>
    </source>
</evidence>
<keyword evidence="3" id="KW-1185">Reference proteome</keyword>
<accession>A0ABS4EZK6</accession>
<dbReference type="Pfam" id="PF03466">
    <property type="entry name" value="LysR_substrate"/>
    <property type="match status" value="1"/>
</dbReference>
<organism evidence="2 3">
    <name type="scientific">Clostridium moniliforme</name>
    <dbReference type="NCBI Taxonomy" id="39489"/>
    <lineage>
        <taxon>Bacteria</taxon>
        <taxon>Bacillati</taxon>
        <taxon>Bacillota</taxon>
        <taxon>Clostridia</taxon>
        <taxon>Eubacteriales</taxon>
        <taxon>Clostridiaceae</taxon>
        <taxon>Clostridium</taxon>
    </lineage>
</organism>
<keyword evidence="2" id="KW-0238">DNA-binding</keyword>